<dbReference type="RefSeq" id="WP_242655472.1">
    <property type="nucleotide sequence ID" value="NZ_CABIYH010000010.1"/>
</dbReference>
<evidence type="ECO:0000256" key="1">
    <source>
        <dbReference type="ARBA" id="ARBA00022723"/>
    </source>
</evidence>
<feature type="domain" description="NodB homology" evidence="3">
    <location>
        <begin position="60"/>
        <end position="234"/>
    </location>
</feature>
<dbReference type="GO" id="GO:0016020">
    <property type="term" value="C:membrane"/>
    <property type="evidence" value="ECO:0007669"/>
    <property type="project" value="TreeGrafter"/>
</dbReference>
<keyword evidence="2 4" id="KW-0378">Hydrolase</keyword>
<dbReference type="PANTHER" id="PTHR10587:SF133">
    <property type="entry name" value="CHITIN DEACETYLASE 1-RELATED"/>
    <property type="match status" value="1"/>
</dbReference>
<dbReference type="SUPFAM" id="SSF88713">
    <property type="entry name" value="Glycoside hydrolase/deacetylase"/>
    <property type="match status" value="1"/>
</dbReference>
<dbReference type="AlphaFoldDB" id="A0A173TGW3"/>
<evidence type="ECO:0000256" key="2">
    <source>
        <dbReference type="ARBA" id="ARBA00022801"/>
    </source>
</evidence>
<gene>
    <name evidence="4" type="primary">pdaA_2</name>
    <name evidence="4" type="ORF">ERS852572_01501</name>
</gene>
<proteinExistence type="predicted"/>
<dbReference type="EMBL" id="CYXZ01000010">
    <property type="protein sequence ID" value="CUN01197.1"/>
    <property type="molecule type" value="Genomic_DNA"/>
</dbReference>
<reference evidence="4 5" key="1">
    <citation type="submission" date="2015-09" db="EMBL/GenBank/DDBJ databases">
        <authorList>
            <consortium name="Pathogen Informatics"/>
        </authorList>
    </citation>
    <scope>NUCLEOTIDE SEQUENCE [LARGE SCALE GENOMIC DNA]</scope>
    <source>
        <strain evidence="4 5">2789STDY5834960</strain>
    </source>
</reference>
<dbReference type="PANTHER" id="PTHR10587">
    <property type="entry name" value="GLYCOSYL TRANSFERASE-RELATED"/>
    <property type="match status" value="1"/>
</dbReference>
<dbReference type="PaxDb" id="166486-ERS852572_01501"/>
<protein>
    <submittedName>
        <fullName evidence="4">Probable polysaccharide deacetylase pdaA</fullName>
        <ecNumber evidence="4">3.-.-.-</ecNumber>
    </submittedName>
</protein>
<organism evidence="4 5">
    <name type="scientific">Roseburia intestinalis</name>
    <dbReference type="NCBI Taxonomy" id="166486"/>
    <lineage>
        <taxon>Bacteria</taxon>
        <taxon>Bacillati</taxon>
        <taxon>Bacillota</taxon>
        <taxon>Clostridia</taxon>
        <taxon>Lachnospirales</taxon>
        <taxon>Lachnospiraceae</taxon>
        <taxon>Roseburia</taxon>
    </lineage>
</organism>
<dbReference type="GO" id="GO:0005975">
    <property type="term" value="P:carbohydrate metabolic process"/>
    <property type="evidence" value="ECO:0007669"/>
    <property type="project" value="InterPro"/>
</dbReference>
<dbReference type="InterPro" id="IPR002509">
    <property type="entry name" value="NODB_dom"/>
</dbReference>
<evidence type="ECO:0000313" key="5">
    <source>
        <dbReference type="Proteomes" id="UP000095350"/>
    </source>
</evidence>
<dbReference type="PROSITE" id="PS51677">
    <property type="entry name" value="NODB"/>
    <property type="match status" value="1"/>
</dbReference>
<evidence type="ECO:0000313" key="4">
    <source>
        <dbReference type="EMBL" id="CUN01197.1"/>
    </source>
</evidence>
<keyword evidence="1" id="KW-0479">Metal-binding</keyword>
<dbReference type="GO" id="GO:0046872">
    <property type="term" value="F:metal ion binding"/>
    <property type="evidence" value="ECO:0007669"/>
    <property type="project" value="UniProtKB-KW"/>
</dbReference>
<dbReference type="STRING" id="166486.ERS852572_01501"/>
<dbReference type="EC" id="3.-.-.-" evidence="4"/>
<sequence>MIEKLLLFMREVHNKKIHSYPKDVLIAAVIFAAAVCQWGGNHGKAAETVSFAALEDIAEKKVAITFDDGPNPDYTEELLTGLKERGVNATFFLLGKEVEKYPEIVKDISDGGHLIGTHSYEHVNLSNLSDAAAIEQVDKTNAAIYDITGKYPEYIRPPYGCWKCNLDYETKMIEVLWDVDPKDWATDNSGVIAKRVIDKVGENDIILLHDASESSVKAAFAIIDELGKEGYTFVTVEEILME</sequence>
<dbReference type="InterPro" id="IPR011330">
    <property type="entry name" value="Glyco_hydro/deAcase_b/a-brl"/>
</dbReference>
<accession>A0A173TGW3</accession>
<dbReference type="Pfam" id="PF01522">
    <property type="entry name" value="Polysacc_deac_1"/>
    <property type="match status" value="1"/>
</dbReference>
<dbReference type="GO" id="GO:0016810">
    <property type="term" value="F:hydrolase activity, acting on carbon-nitrogen (but not peptide) bonds"/>
    <property type="evidence" value="ECO:0007669"/>
    <property type="project" value="InterPro"/>
</dbReference>
<evidence type="ECO:0000259" key="3">
    <source>
        <dbReference type="PROSITE" id="PS51677"/>
    </source>
</evidence>
<dbReference type="Proteomes" id="UP000095350">
    <property type="component" value="Unassembled WGS sequence"/>
</dbReference>
<dbReference type="InterPro" id="IPR050248">
    <property type="entry name" value="Polysacc_deacetylase_ArnD"/>
</dbReference>
<dbReference type="Gene3D" id="3.20.20.370">
    <property type="entry name" value="Glycoside hydrolase/deacetylase"/>
    <property type="match status" value="1"/>
</dbReference>
<name>A0A173TGW3_9FIRM</name>